<proteinExistence type="inferred from homology"/>
<dbReference type="InterPro" id="IPR006671">
    <property type="entry name" value="Cyclin_N"/>
</dbReference>
<comment type="similarity">
    <text evidence="1">Belongs to the cyclin family. Cyclin D subfamily.</text>
</comment>
<dbReference type="Pfam" id="PF00134">
    <property type="entry name" value="Cyclin_N"/>
    <property type="match status" value="1"/>
</dbReference>
<feature type="region of interest" description="Disordered" evidence="6">
    <location>
        <begin position="289"/>
        <end position="313"/>
    </location>
</feature>
<dbReference type="Proteomes" id="UP000663760">
    <property type="component" value="Chromosome 10"/>
</dbReference>
<evidence type="ECO:0000256" key="6">
    <source>
        <dbReference type="SAM" id="MobiDB-lite"/>
    </source>
</evidence>
<evidence type="ECO:0000256" key="5">
    <source>
        <dbReference type="RuleBase" id="RU000383"/>
    </source>
</evidence>
<dbReference type="SMART" id="SM00385">
    <property type="entry name" value="CYCLIN"/>
    <property type="match status" value="1"/>
</dbReference>
<dbReference type="OrthoDB" id="306099at2759"/>
<keyword evidence="4" id="KW-0131">Cell cycle</keyword>
<keyword evidence="9" id="KW-1185">Reference proteome</keyword>
<dbReference type="PANTHER" id="PTHR10177">
    <property type="entry name" value="CYCLINS"/>
    <property type="match status" value="1"/>
</dbReference>
<protein>
    <recommendedName>
        <fullName evidence="7">Cyclin-like domain-containing protein</fullName>
    </recommendedName>
</protein>
<dbReference type="PROSITE" id="PS00292">
    <property type="entry name" value="CYCLINS"/>
    <property type="match status" value="1"/>
</dbReference>
<dbReference type="GO" id="GO:0051301">
    <property type="term" value="P:cell division"/>
    <property type="evidence" value="ECO:0007669"/>
    <property type="project" value="UniProtKB-KW"/>
</dbReference>
<dbReference type="EMBL" id="LR746273">
    <property type="protein sequence ID" value="CAA7404244.1"/>
    <property type="molecule type" value="Genomic_DNA"/>
</dbReference>
<reference evidence="8" key="1">
    <citation type="submission" date="2020-02" db="EMBL/GenBank/DDBJ databases">
        <authorList>
            <person name="Scholz U."/>
            <person name="Mascher M."/>
            <person name="Fiebig A."/>
        </authorList>
    </citation>
    <scope>NUCLEOTIDE SEQUENCE</scope>
</reference>
<gene>
    <name evidence="8" type="ORF">SI8410_10014922</name>
</gene>
<dbReference type="InterPro" id="IPR039361">
    <property type="entry name" value="Cyclin"/>
</dbReference>
<feature type="compositionally biased region" description="Low complexity" evidence="6">
    <location>
        <begin position="289"/>
        <end position="300"/>
    </location>
</feature>
<evidence type="ECO:0000256" key="2">
    <source>
        <dbReference type="ARBA" id="ARBA00022618"/>
    </source>
</evidence>
<evidence type="ECO:0000256" key="1">
    <source>
        <dbReference type="ARBA" id="ARBA00009065"/>
    </source>
</evidence>
<name>A0A7I8L4T2_SPIIN</name>
<evidence type="ECO:0000256" key="4">
    <source>
        <dbReference type="ARBA" id="ARBA00023306"/>
    </source>
</evidence>
<dbReference type="Gene3D" id="1.10.472.10">
    <property type="entry name" value="Cyclin-like"/>
    <property type="match status" value="2"/>
</dbReference>
<feature type="region of interest" description="Disordered" evidence="6">
    <location>
        <begin position="21"/>
        <end position="50"/>
    </location>
</feature>
<accession>A0A7I8L4T2</accession>
<dbReference type="AlphaFoldDB" id="A0A7I8L4T2"/>
<evidence type="ECO:0000259" key="7">
    <source>
        <dbReference type="SMART" id="SM00385"/>
    </source>
</evidence>
<feature type="domain" description="Cyclin-like" evidence="7">
    <location>
        <begin position="103"/>
        <end position="189"/>
    </location>
</feature>
<dbReference type="SUPFAM" id="SSF47954">
    <property type="entry name" value="Cyclin-like"/>
    <property type="match status" value="1"/>
</dbReference>
<dbReference type="InterPro" id="IPR013763">
    <property type="entry name" value="Cyclin-like_dom"/>
</dbReference>
<organism evidence="8 9">
    <name type="scientific">Spirodela intermedia</name>
    <name type="common">Intermediate duckweed</name>
    <dbReference type="NCBI Taxonomy" id="51605"/>
    <lineage>
        <taxon>Eukaryota</taxon>
        <taxon>Viridiplantae</taxon>
        <taxon>Streptophyta</taxon>
        <taxon>Embryophyta</taxon>
        <taxon>Tracheophyta</taxon>
        <taxon>Spermatophyta</taxon>
        <taxon>Magnoliopsida</taxon>
        <taxon>Liliopsida</taxon>
        <taxon>Araceae</taxon>
        <taxon>Lemnoideae</taxon>
        <taxon>Spirodela</taxon>
    </lineage>
</organism>
<dbReference type="CDD" id="cd20543">
    <property type="entry name" value="CYCLIN_AtCycD-like_rpt1"/>
    <property type="match status" value="1"/>
</dbReference>
<sequence>MEQPGGAASLSDFLCTEDRTCLDAGDDDPAEPCSAASLSAMDGGEEEGEEEESVVFLNDSALSDTEEYIGILVSRESAFRSAGGGAAGGGGDWLRCARSGAVRWILKARGRLRFSLHSAYVSVTYLDRFLLRRTIDRCQPWVMQLLSVACLSLAAKMEEIRVPPLPEFPSGDYQFDSRAIQRMELLVLNTLEWRMSPITPFVYLSFFAIKLAGDVAAGEKLFYRAVGFIFSTIEGMNLGDFRASAVAAAAIFAASGKVPTETSMRVISTSGSPPIGQVFACYKTMIQESRSSQSGPGPRGADMGCKRRRDGAD</sequence>
<evidence type="ECO:0000313" key="9">
    <source>
        <dbReference type="Proteomes" id="UP000663760"/>
    </source>
</evidence>
<keyword evidence="3 5" id="KW-0195">Cyclin</keyword>
<evidence type="ECO:0000313" key="8">
    <source>
        <dbReference type="EMBL" id="CAA7404244.1"/>
    </source>
</evidence>
<keyword evidence="2" id="KW-0132">Cell division</keyword>
<dbReference type="InterPro" id="IPR048258">
    <property type="entry name" value="Cyclins_cyclin-box"/>
</dbReference>
<dbReference type="FunFam" id="1.10.472.10:FF:000069">
    <property type="entry name" value="Cyclin-D5-1"/>
    <property type="match status" value="1"/>
</dbReference>
<evidence type="ECO:0000256" key="3">
    <source>
        <dbReference type="ARBA" id="ARBA00023127"/>
    </source>
</evidence>
<dbReference type="InterPro" id="IPR036915">
    <property type="entry name" value="Cyclin-like_sf"/>
</dbReference>